<keyword evidence="1" id="KW-0812">Transmembrane</keyword>
<evidence type="ECO:0000313" key="2">
    <source>
        <dbReference type="EMBL" id="PTB58460.1"/>
    </source>
</evidence>
<proteinExistence type="predicted"/>
<feature type="transmembrane region" description="Helical" evidence="1">
    <location>
        <begin position="71"/>
        <end position="90"/>
    </location>
</feature>
<dbReference type="AlphaFoldDB" id="A0A2T4AN57"/>
<dbReference type="Pfam" id="PF20345">
    <property type="entry name" value="DUF6640"/>
    <property type="match status" value="1"/>
</dbReference>
<dbReference type="GeneID" id="36626875"/>
<keyword evidence="3" id="KW-1185">Reference proteome</keyword>
<evidence type="ECO:0000256" key="1">
    <source>
        <dbReference type="SAM" id="Phobius"/>
    </source>
</evidence>
<feature type="transmembrane region" description="Helical" evidence="1">
    <location>
        <begin position="32"/>
        <end position="51"/>
    </location>
</feature>
<organism evidence="2 3">
    <name type="scientific">Trichoderma harzianum CBS 226.95</name>
    <dbReference type="NCBI Taxonomy" id="983964"/>
    <lineage>
        <taxon>Eukaryota</taxon>
        <taxon>Fungi</taxon>
        <taxon>Dikarya</taxon>
        <taxon>Ascomycota</taxon>
        <taxon>Pezizomycotina</taxon>
        <taxon>Sordariomycetes</taxon>
        <taxon>Hypocreomycetidae</taxon>
        <taxon>Hypocreales</taxon>
        <taxon>Hypocreaceae</taxon>
        <taxon>Trichoderma</taxon>
    </lineage>
</organism>
<keyword evidence="1" id="KW-1133">Transmembrane helix</keyword>
<accession>A0A2T4AN57</accession>
<sequence length="172" mass="18991">MQTPLLSSEATHSLSKDIRNPMFAMSHLFDSFPRGLMASGNVLFATAAYFADWSHTHVFNPRWPPHAKFHNGQSMSFGALSALTSLYLLGRRNANVEAAKDSLFVAALVGSLTTIAGLSAILYPGTAWMDPEYDTGALIGPQGYVFMVQLFVNWTCYNLENARLNKLDKLKK</sequence>
<feature type="transmembrane region" description="Helical" evidence="1">
    <location>
        <begin position="143"/>
        <end position="159"/>
    </location>
</feature>
<dbReference type="EMBL" id="KZ679676">
    <property type="protein sequence ID" value="PTB58460.1"/>
    <property type="molecule type" value="Genomic_DNA"/>
</dbReference>
<reference evidence="2 3" key="1">
    <citation type="submission" date="2016-07" db="EMBL/GenBank/DDBJ databases">
        <title>Multiple horizontal gene transfer events from other fungi enriched the ability of initially mycotrophic Trichoderma (Ascomycota) to feed on dead plant biomass.</title>
        <authorList>
            <consortium name="DOE Joint Genome Institute"/>
            <person name="Aerts A."/>
            <person name="Atanasova L."/>
            <person name="Chenthamara K."/>
            <person name="Zhang J."/>
            <person name="Grujic M."/>
            <person name="Henrissat B."/>
            <person name="Kuo A."/>
            <person name="Salamov A."/>
            <person name="Lipzen A."/>
            <person name="Labutti K."/>
            <person name="Barry K."/>
            <person name="Miao Y."/>
            <person name="Rahimi M.J."/>
            <person name="Shen Q."/>
            <person name="Grigoriev I.V."/>
            <person name="Kubicek C.P."/>
            <person name="Druzhinina I.S."/>
        </authorList>
    </citation>
    <scope>NUCLEOTIDE SEQUENCE [LARGE SCALE GENOMIC DNA]</scope>
    <source>
        <strain evidence="2 3">CBS 226.95</strain>
    </source>
</reference>
<dbReference type="STRING" id="983964.A0A2T4AN57"/>
<dbReference type="RefSeq" id="XP_024778137.1">
    <property type="nucleotide sequence ID" value="XM_024918306.1"/>
</dbReference>
<gene>
    <name evidence="2" type="ORF">M431DRAFT_503463</name>
</gene>
<evidence type="ECO:0000313" key="3">
    <source>
        <dbReference type="Proteomes" id="UP000241690"/>
    </source>
</evidence>
<dbReference type="InterPro" id="IPR046580">
    <property type="entry name" value="DUF6640"/>
</dbReference>
<feature type="transmembrane region" description="Helical" evidence="1">
    <location>
        <begin position="102"/>
        <end position="123"/>
    </location>
</feature>
<name>A0A2T4AN57_TRIHA</name>
<protein>
    <submittedName>
        <fullName evidence="2">Uncharacterized protein</fullName>
    </submittedName>
</protein>
<keyword evidence="1" id="KW-0472">Membrane</keyword>
<dbReference type="Proteomes" id="UP000241690">
    <property type="component" value="Unassembled WGS sequence"/>
</dbReference>